<evidence type="ECO:0000256" key="1">
    <source>
        <dbReference type="SAM" id="MobiDB-lite"/>
    </source>
</evidence>
<protein>
    <submittedName>
        <fullName evidence="3">Uncharacterized protein</fullName>
    </submittedName>
</protein>
<dbReference type="WBParaSite" id="nRc.2.0.1.t32635-RA">
    <property type="protein sequence ID" value="nRc.2.0.1.t32635-RA"/>
    <property type="gene ID" value="nRc.2.0.1.g32635"/>
</dbReference>
<organism evidence="2 3">
    <name type="scientific">Romanomermis culicivorax</name>
    <name type="common">Nematode worm</name>
    <dbReference type="NCBI Taxonomy" id="13658"/>
    <lineage>
        <taxon>Eukaryota</taxon>
        <taxon>Metazoa</taxon>
        <taxon>Ecdysozoa</taxon>
        <taxon>Nematoda</taxon>
        <taxon>Enoplea</taxon>
        <taxon>Dorylaimia</taxon>
        <taxon>Mermithida</taxon>
        <taxon>Mermithoidea</taxon>
        <taxon>Mermithidae</taxon>
        <taxon>Romanomermis</taxon>
    </lineage>
</organism>
<dbReference type="AlphaFoldDB" id="A0A915K462"/>
<proteinExistence type="predicted"/>
<sequence length="95" mass="11109">MGYFVEKSEKRFKKLYKERQTTLHSKEVDDCQKLQETLSLRAICDESATAPLPDAAALRLRRRLLMNMKTATATMNKTRATTPKEMKFKKRLTRN</sequence>
<keyword evidence="2" id="KW-1185">Reference proteome</keyword>
<feature type="region of interest" description="Disordered" evidence="1">
    <location>
        <begin position="75"/>
        <end position="95"/>
    </location>
</feature>
<reference evidence="3" key="1">
    <citation type="submission" date="2022-11" db="UniProtKB">
        <authorList>
            <consortium name="WormBaseParasite"/>
        </authorList>
    </citation>
    <scope>IDENTIFICATION</scope>
</reference>
<dbReference type="Proteomes" id="UP000887565">
    <property type="component" value="Unplaced"/>
</dbReference>
<name>A0A915K462_ROMCU</name>
<evidence type="ECO:0000313" key="2">
    <source>
        <dbReference type="Proteomes" id="UP000887565"/>
    </source>
</evidence>
<accession>A0A915K462</accession>
<evidence type="ECO:0000313" key="3">
    <source>
        <dbReference type="WBParaSite" id="nRc.2.0.1.t32635-RA"/>
    </source>
</evidence>